<keyword evidence="2" id="KW-1185">Reference proteome</keyword>
<dbReference type="EMBL" id="FNSO01000004">
    <property type="protein sequence ID" value="SED55904.1"/>
    <property type="molecule type" value="Genomic_DNA"/>
</dbReference>
<accession>A0A1H5BPA3</accession>
<proteinExistence type="predicted"/>
<sequence length="138" mass="14899">MYGRDVAEWQKMIDAGKAILVERAVVDRTTSFGEFAAALTRRTGVAGFDFTTGAGRASMAYLLDRISEAAFDEAGGRLLGALVRNLGADDAGPGFYRLASRKGMAVPRTRGGRQLFWAQHVRELHEHFAGVGRRPAAG</sequence>
<dbReference type="AlphaFoldDB" id="A0A1H5BPA3"/>
<dbReference type="STRING" id="208445.SAMN04489727_8365"/>
<name>A0A1H5BPA3_9PSEU</name>
<organism evidence="1 2">
    <name type="scientific">Amycolatopsis tolypomycina</name>
    <dbReference type="NCBI Taxonomy" id="208445"/>
    <lineage>
        <taxon>Bacteria</taxon>
        <taxon>Bacillati</taxon>
        <taxon>Actinomycetota</taxon>
        <taxon>Actinomycetes</taxon>
        <taxon>Pseudonocardiales</taxon>
        <taxon>Pseudonocardiaceae</taxon>
        <taxon>Amycolatopsis</taxon>
    </lineage>
</organism>
<gene>
    <name evidence="1" type="ORF">SAMN04489727_8365</name>
</gene>
<reference evidence="2" key="1">
    <citation type="submission" date="2016-10" db="EMBL/GenBank/DDBJ databases">
        <authorList>
            <person name="Varghese N."/>
            <person name="Submissions S."/>
        </authorList>
    </citation>
    <scope>NUCLEOTIDE SEQUENCE [LARGE SCALE GENOMIC DNA]</scope>
    <source>
        <strain evidence="2">DSM 44544</strain>
    </source>
</reference>
<evidence type="ECO:0000313" key="1">
    <source>
        <dbReference type="EMBL" id="SED55904.1"/>
    </source>
</evidence>
<protein>
    <submittedName>
        <fullName evidence="1">Uncharacterized protein</fullName>
    </submittedName>
</protein>
<evidence type="ECO:0000313" key="2">
    <source>
        <dbReference type="Proteomes" id="UP000199622"/>
    </source>
</evidence>
<dbReference type="Proteomes" id="UP000199622">
    <property type="component" value="Unassembled WGS sequence"/>
</dbReference>